<dbReference type="EMBL" id="CP090065">
    <property type="protein sequence ID" value="UVO08496.1"/>
    <property type="molecule type" value="Genomic_DNA"/>
</dbReference>
<evidence type="ECO:0000313" key="2">
    <source>
        <dbReference type="Proteomes" id="UP001059272"/>
    </source>
</evidence>
<protein>
    <submittedName>
        <fullName evidence="1">Uncharacterized protein</fullName>
    </submittedName>
</protein>
<dbReference type="RefSeq" id="WP_258883674.1">
    <property type="nucleotide sequence ID" value="NZ_CP090065.1"/>
</dbReference>
<accession>A0AAE9T052</accession>
<dbReference type="AlphaFoldDB" id="A0AAE9T052"/>
<dbReference type="Proteomes" id="UP001059272">
    <property type="component" value="Chromosome"/>
</dbReference>
<proteinExistence type="predicted"/>
<organism evidence="1 2">
    <name type="scientific">Pectobacterium polonicum</name>
    <dbReference type="NCBI Taxonomy" id="2485124"/>
    <lineage>
        <taxon>Bacteria</taxon>
        <taxon>Pseudomonadati</taxon>
        <taxon>Pseudomonadota</taxon>
        <taxon>Gammaproteobacteria</taxon>
        <taxon>Enterobacterales</taxon>
        <taxon>Pectobacteriaceae</taxon>
        <taxon>Pectobacterium</taxon>
    </lineage>
</organism>
<name>A0AAE9T052_9GAMM</name>
<sequence>MTTKEKMLEMKEMLENAGWKILNEDEIFTVFDDKIEWDMLNERTLSKETLVFCLFDGLGRRTSKLSDIFYVKRKKDNIDLDFDKNNKKWKSDLKSFVYSTK</sequence>
<gene>
    <name evidence="1" type="ORF">LW347_00320</name>
</gene>
<evidence type="ECO:0000313" key="1">
    <source>
        <dbReference type="EMBL" id="UVO08496.1"/>
    </source>
</evidence>
<dbReference type="KEGG" id="ppoo:LW347_00320"/>
<reference evidence="1" key="1">
    <citation type="submission" date="2021-12" db="EMBL/GenBank/DDBJ databases">
        <title>Genome sequence of novel Pectobacterium sp. causing blackleg.</title>
        <authorList>
            <person name="Wang J."/>
        </authorList>
    </citation>
    <scope>NUCLEOTIDE SEQUENCE</scope>
    <source>
        <strain evidence="1">BY21311</strain>
    </source>
</reference>